<feature type="compositionally biased region" description="Polar residues" evidence="4">
    <location>
        <begin position="14"/>
        <end position="26"/>
    </location>
</feature>
<dbReference type="PRINTS" id="PR00778">
    <property type="entry name" value="HTHARSR"/>
</dbReference>
<dbReference type="InterPro" id="IPR001845">
    <property type="entry name" value="HTH_ArsR_DNA-bd_dom"/>
</dbReference>
<evidence type="ECO:0000256" key="3">
    <source>
        <dbReference type="ARBA" id="ARBA00023163"/>
    </source>
</evidence>
<dbReference type="PANTHER" id="PTHR43132">
    <property type="entry name" value="ARSENICAL RESISTANCE OPERON REPRESSOR ARSR-RELATED"/>
    <property type="match status" value="1"/>
</dbReference>
<evidence type="ECO:0000313" key="7">
    <source>
        <dbReference type="Proteomes" id="UP000318065"/>
    </source>
</evidence>
<gene>
    <name evidence="6" type="ORF">RxyAA322_29540</name>
</gene>
<organism evidence="6 7">
    <name type="scientific">Rubrobacter xylanophilus</name>
    <dbReference type="NCBI Taxonomy" id="49319"/>
    <lineage>
        <taxon>Bacteria</taxon>
        <taxon>Bacillati</taxon>
        <taxon>Actinomycetota</taxon>
        <taxon>Rubrobacteria</taxon>
        <taxon>Rubrobacterales</taxon>
        <taxon>Rubrobacteraceae</taxon>
        <taxon>Rubrobacter</taxon>
    </lineage>
</organism>
<dbReference type="AlphaFoldDB" id="A0A510HM51"/>
<dbReference type="OrthoDB" id="9810923at2"/>
<dbReference type="RefSeq" id="WP_143529027.1">
    <property type="nucleotide sequence ID" value="NZ_AP019791.1"/>
</dbReference>
<dbReference type="InterPro" id="IPR051011">
    <property type="entry name" value="Metal_resp_trans_reg"/>
</dbReference>
<dbReference type="Gene3D" id="1.10.10.10">
    <property type="entry name" value="Winged helix-like DNA-binding domain superfamily/Winged helix DNA-binding domain"/>
    <property type="match status" value="1"/>
</dbReference>
<dbReference type="Pfam" id="PF01022">
    <property type="entry name" value="HTH_5"/>
    <property type="match status" value="1"/>
</dbReference>
<keyword evidence="7" id="KW-1185">Reference proteome</keyword>
<feature type="compositionally biased region" description="Basic and acidic residues" evidence="4">
    <location>
        <begin position="1"/>
        <end position="13"/>
    </location>
</feature>
<evidence type="ECO:0000259" key="5">
    <source>
        <dbReference type="PROSITE" id="PS50987"/>
    </source>
</evidence>
<sequence>MSSDTRQTERLSTCEETGIHPQQVSEALSAMPEPEEIRGASELLKAVGDPTRMRILCALADRELCVCDLQAVLGLSQSAVSHQLRTLRNANLVTYRREGKMAYYTLADDHVRRLLDLSLQHVRHA</sequence>
<dbReference type="PROSITE" id="PS00846">
    <property type="entry name" value="HTH_ARSR_1"/>
    <property type="match status" value="1"/>
</dbReference>
<dbReference type="SUPFAM" id="SSF46785">
    <property type="entry name" value="Winged helix' DNA-binding domain"/>
    <property type="match status" value="1"/>
</dbReference>
<dbReference type="GO" id="GO:0003700">
    <property type="term" value="F:DNA-binding transcription factor activity"/>
    <property type="evidence" value="ECO:0007669"/>
    <property type="project" value="InterPro"/>
</dbReference>
<dbReference type="GO" id="GO:0003677">
    <property type="term" value="F:DNA binding"/>
    <property type="evidence" value="ECO:0007669"/>
    <property type="project" value="UniProtKB-KW"/>
</dbReference>
<keyword evidence="1" id="KW-0805">Transcription regulation</keyword>
<proteinExistence type="predicted"/>
<evidence type="ECO:0000256" key="2">
    <source>
        <dbReference type="ARBA" id="ARBA00023125"/>
    </source>
</evidence>
<dbReference type="PANTHER" id="PTHR43132:SF6">
    <property type="entry name" value="HTH-TYPE TRANSCRIPTIONAL REPRESSOR CZRA"/>
    <property type="match status" value="1"/>
</dbReference>
<evidence type="ECO:0000313" key="6">
    <source>
        <dbReference type="EMBL" id="BBL81100.1"/>
    </source>
</evidence>
<evidence type="ECO:0000256" key="1">
    <source>
        <dbReference type="ARBA" id="ARBA00023015"/>
    </source>
</evidence>
<evidence type="ECO:0000256" key="4">
    <source>
        <dbReference type="SAM" id="MobiDB-lite"/>
    </source>
</evidence>
<feature type="domain" description="HTH arsR-type" evidence="5">
    <location>
        <begin position="32"/>
        <end position="125"/>
    </location>
</feature>
<dbReference type="NCBIfam" id="NF033788">
    <property type="entry name" value="HTH_metalloreg"/>
    <property type="match status" value="1"/>
</dbReference>
<dbReference type="InterPro" id="IPR036390">
    <property type="entry name" value="WH_DNA-bd_sf"/>
</dbReference>
<dbReference type="InterPro" id="IPR018334">
    <property type="entry name" value="ArsR_HTH"/>
</dbReference>
<dbReference type="EMBL" id="AP019791">
    <property type="protein sequence ID" value="BBL81100.1"/>
    <property type="molecule type" value="Genomic_DNA"/>
</dbReference>
<keyword evidence="3" id="KW-0804">Transcription</keyword>
<dbReference type="SMART" id="SM00418">
    <property type="entry name" value="HTH_ARSR"/>
    <property type="match status" value="1"/>
</dbReference>
<dbReference type="Proteomes" id="UP000318065">
    <property type="component" value="Chromosome"/>
</dbReference>
<dbReference type="InterPro" id="IPR036388">
    <property type="entry name" value="WH-like_DNA-bd_sf"/>
</dbReference>
<feature type="region of interest" description="Disordered" evidence="4">
    <location>
        <begin position="1"/>
        <end position="35"/>
    </location>
</feature>
<dbReference type="InterPro" id="IPR011991">
    <property type="entry name" value="ArsR-like_HTH"/>
</dbReference>
<dbReference type="CDD" id="cd00090">
    <property type="entry name" value="HTH_ARSR"/>
    <property type="match status" value="1"/>
</dbReference>
<dbReference type="PROSITE" id="PS50987">
    <property type="entry name" value="HTH_ARSR_2"/>
    <property type="match status" value="1"/>
</dbReference>
<keyword evidence="2" id="KW-0238">DNA-binding</keyword>
<accession>A0A510HM51</accession>
<reference evidence="6" key="1">
    <citation type="journal article" date="2019" name="Microbiol. Resour. Announc.">
        <title>Complete Genome Sequence of Rubrobacter xylanophilus Strain AA3-22, Isolated from Arima Onsen in Japan.</title>
        <authorList>
            <person name="Tomariguchi N."/>
            <person name="Miyazaki K."/>
        </authorList>
    </citation>
    <scope>NUCLEOTIDE SEQUENCE [LARGE SCALE GENOMIC DNA]</scope>
    <source>
        <strain evidence="6">AA3-22</strain>
    </source>
</reference>
<name>A0A510HM51_9ACTN</name>
<protein>
    <submittedName>
        <fullName evidence="6">Transcriptional regulator</fullName>
    </submittedName>
</protein>